<evidence type="ECO:0000313" key="3">
    <source>
        <dbReference type="Proteomes" id="UP001303046"/>
    </source>
</evidence>
<organism evidence="2 3">
    <name type="scientific">Necator americanus</name>
    <name type="common">Human hookworm</name>
    <dbReference type="NCBI Taxonomy" id="51031"/>
    <lineage>
        <taxon>Eukaryota</taxon>
        <taxon>Metazoa</taxon>
        <taxon>Ecdysozoa</taxon>
        <taxon>Nematoda</taxon>
        <taxon>Chromadorea</taxon>
        <taxon>Rhabditida</taxon>
        <taxon>Rhabditina</taxon>
        <taxon>Rhabditomorpha</taxon>
        <taxon>Strongyloidea</taxon>
        <taxon>Ancylostomatidae</taxon>
        <taxon>Bunostominae</taxon>
        <taxon>Necator</taxon>
    </lineage>
</organism>
<feature type="region of interest" description="Disordered" evidence="1">
    <location>
        <begin position="70"/>
        <end position="96"/>
    </location>
</feature>
<evidence type="ECO:0000313" key="2">
    <source>
        <dbReference type="EMBL" id="KAK6762296.1"/>
    </source>
</evidence>
<dbReference type="EMBL" id="JAVFWL010000006">
    <property type="protein sequence ID" value="KAK6762296.1"/>
    <property type="molecule type" value="Genomic_DNA"/>
</dbReference>
<proteinExistence type="predicted"/>
<gene>
    <name evidence="2" type="primary">Necator_chrX.g23292</name>
    <name evidence="2" type="ORF">RB195_023129</name>
</gene>
<name>A0ABR1EKJ2_NECAM</name>
<comment type="caution">
    <text evidence="2">The sequence shown here is derived from an EMBL/GenBank/DDBJ whole genome shotgun (WGS) entry which is preliminary data.</text>
</comment>
<keyword evidence="3" id="KW-1185">Reference proteome</keyword>
<accession>A0ABR1EKJ2</accession>
<reference evidence="2 3" key="1">
    <citation type="submission" date="2023-08" db="EMBL/GenBank/DDBJ databases">
        <title>A Necator americanus chromosomal reference genome.</title>
        <authorList>
            <person name="Ilik V."/>
            <person name="Petrzelkova K.J."/>
            <person name="Pardy F."/>
            <person name="Fuh T."/>
            <person name="Niatou-Singa F.S."/>
            <person name="Gouil Q."/>
            <person name="Baker L."/>
            <person name="Ritchie M.E."/>
            <person name="Jex A.R."/>
            <person name="Gazzola D."/>
            <person name="Li H."/>
            <person name="Toshio Fujiwara R."/>
            <person name="Zhan B."/>
            <person name="Aroian R.V."/>
            <person name="Pafco B."/>
            <person name="Schwarz E.M."/>
        </authorList>
    </citation>
    <scope>NUCLEOTIDE SEQUENCE [LARGE SCALE GENOMIC DNA]</scope>
    <source>
        <strain evidence="2 3">Aroian</strain>
        <tissue evidence="2">Whole animal</tissue>
    </source>
</reference>
<protein>
    <submittedName>
        <fullName evidence="2">Uncharacterized protein</fullName>
    </submittedName>
</protein>
<feature type="compositionally biased region" description="Low complexity" evidence="1">
    <location>
        <begin position="71"/>
        <end position="85"/>
    </location>
</feature>
<evidence type="ECO:0000256" key="1">
    <source>
        <dbReference type="SAM" id="MobiDB-lite"/>
    </source>
</evidence>
<dbReference type="Proteomes" id="UP001303046">
    <property type="component" value="Unassembled WGS sequence"/>
</dbReference>
<sequence length="96" mass="10818">MDAETLRTILEAQTKAQQQMFTELIKRKEKMASASHPAVPTAPVATADFSRILYRHACLISCTIRKMGAHSRSGTTARRTSSQRTVLRWTTQQKLD</sequence>